<evidence type="ECO:0000256" key="1">
    <source>
        <dbReference type="SAM" id="MobiDB-lite"/>
    </source>
</evidence>
<feature type="compositionally biased region" description="Basic residues" evidence="1">
    <location>
        <begin position="140"/>
        <end position="151"/>
    </location>
</feature>
<proteinExistence type="predicted"/>
<protein>
    <submittedName>
        <fullName evidence="2">Uncharacterized protein</fullName>
    </submittedName>
</protein>
<sequence>MTMEFIQYLVIVFIIYRFINRWSKVLVDKNRHASDDSKTSELDPYQGQRNRNRQAARKKQDTQALEEELRAKLLTNLTILLSNLSRRNERKEDHSRQTRSLDQDLLEETWAHSQSNSSTSSRSVIRSDRFPQPPQEANQKRRRSGLQGRRHMNQEKVRPQSSKRKVSRSSLKQAVVWSEILQPPKSLR</sequence>
<feature type="compositionally biased region" description="Low complexity" evidence="1">
    <location>
        <begin position="113"/>
        <end position="124"/>
    </location>
</feature>
<feature type="region of interest" description="Disordered" evidence="1">
    <location>
        <begin position="108"/>
        <end position="188"/>
    </location>
</feature>
<organism evidence="2 3">
    <name type="scientific">Facklamia languida CCUG 37842</name>
    <dbReference type="NCBI Taxonomy" id="883113"/>
    <lineage>
        <taxon>Bacteria</taxon>
        <taxon>Bacillati</taxon>
        <taxon>Bacillota</taxon>
        <taxon>Bacilli</taxon>
        <taxon>Lactobacillales</taxon>
        <taxon>Aerococcaceae</taxon>
        <taxon>Facklamia</taxon>
    </lineage>
</organism>
<keyword evidence="3" id="KW-1185">Reference proteome</keyword>
<accession>H3NKG9</accession>
<evidence type="ECO:0000313" key="3">
    <source>
        <dbReference type="Proteomes" id="UP000006190"/>
    </source>
</evidence>
<dbReference type="STRING" id="883113.HMPREF9708_01358"/>
<gene>
    <name evidence="2" type="ORF">HMPREF9708_01358</name>
</gene>
<feature type="region of interest" description="Disordered" evidence="1">
    <location>
        <begin position="33"/>
        <end position="63"/>
    </location>
</feature>
<dbReference type="RefSeq" id="WP_006309570.1">
    <property type="nucleotide sequence ID" value="NZ_JH601133.1"/>
</dbReference>
<dbReference type="PATRIC" id="fig|883113.3.peg.1355"/>
<dbReference type="Proteomes" id="UP000006190">
    <property type="component" value="Unassembled WGS sequence"/>
</dbReference>
<evidence type="ECO:0000313" key="2">
    <source>
        <dbReference type="EMBL" id="EHR36352.1"/>
    </source>
</evidence>
<reference evidence="2 3" key="1">
    <citation type="submission" date="2012-01" db="EMBL/GenBank/DDBJ databases">
        <title>The Genome Sequence of Facklamia languida CCUG 37842.</title>
        <authorList>
            <consortium name="The Broad Institute Genome Sequencing Platform"/>
            <person name="Earl A."/>
            <person name="Ward D."/>
            <person name="Feldgarden M."/>
            <person name="Gevers D."/>
            <person name="Huys G."/>
            <person name="Young S.K."/>
            <person name="Zeng Q."/>
            <person name="Gargeya S."/>
            <person name="Fitzgerald M."/>
            <person name="Haas B."/>
            <person name="Abouelleil A."/>
            <person name="Alvarado L."/>
            <person name="Arachchi H.M."/>
            <person name="Berlin A."/>
            <person name="Chapman S.B."/>
            <person name="Gearin G."/>
            <person name="Goldberg J."/>
            <person name="Griggs A."/>
            <person name="Gujja S."/>
            <person name="Hansen M."/>
            <person name="Heiman D."/>
            <person name="Howarth C."/>
            <person name="Larimer J."/>
            <person name="Lui A."/>
            <person name="MacDonald P.J.P."/>
            <person name="McCowen C."/>
            <person name="Montmayeur A."/>
            <person name="Murphy C."/>
            <person name="Neiman D."/>
            <person name="Pearson M."/>
            <person name="Priest M."/>
            <person name="Roberts A."/>
            <person name="Saif S."/>
            <person name="Shea T."/>
            <person name="Sisk P."/>
            <person name="Stolte C."/>
            <person name="Sykes S."/>
            <person name="Wortman J."/>
            <person name="Nusbaum C."/>
            <person name="Birren B."/>
        </authorList>
    </citation>
    <scope>NUCLEOTIDE SEQUENCE [LARGE SCALE GENOMIC DNA]</scope>
    <source>
        <strain evidence="2 3">CCUG 37842</strain>
    </source>
</reference>
<name>H3NKG9_9LACT</name>
<dbReference type="EMBL" id="AGEG01000015">
    <property type="protein sequence ID" value="EHR36352.1"/>
    <property type="molecule type" value="Genomic_DNA"/>
</dbReference>
<dbReference type="HOGENOM" id="CLU_1439129_0_0_9"/>
<comment type="caution">
    <text evidence="2">The sequence shown here is derived from an EMBL/GenBank/DDBJ whole genome shotgun (WGS) entry which is preliminary data.</text>
</comment>
<dbReference type="AlphaFoldDB" id="H3NKG9"/>